<name>A0A8S2IMY0_9BILA</name>
<sequence>IEYSQRERIALQTLKQELEEKHQLQIREIDESHKKQIDEWKTKNKLTEKKFHQEFNDRVRLESDFRLLQTDYKRFMDYTNFFHSDYLLKLHHVGQQLTSKKICDTKFEQILDRILNELNQTSSTTLPSNYSRSSSLKVSKCSLNIRDN</sequence>
<comment type="caution">
    <text evidence="3">The sequence shown here is derived from an EMBL/GenBank/DDBJ whole genome shotgun (WGS) entry which is preliminary data.</text>
</comment>
<evidence type="ECO:0000256" key="1">
    <source>
        <dbReference type="SAM" id="Coils"/>
    </source>
</evidence>
<dbReference type="EMBL" id="CAJNOK010005922">
    <property type="protein sequence ID" value="CAF0988152.1"/>
    <property type="molecule type" value="Genomic_DNA"/>
</dbReference>
<gene>
    <name evidence="2" type="ORF">OVA965_LOCUS13936</name>
    <name evidence="3" type="ORF">TMI583_LOCUS13939</name>
</gene>
<dbReference type="Proteomes" id="UP000677228">
    <property type="component" value="Unassembled WGS sequence"/>
</dbReference>
<evidence type="ECO:0000313" key="3">
    <source>
        <dbReference type="EMBL" id="CAF3758358.1"/>
    </source>
</evidence>
<dbReference type="Proteomes" id="UP000682733">
    <property type="component" value="Unassembled WGS sequence"/>
</dbReference>
<reference evidence="3" key="1">
    <citation type="submission" date="2021-02" db="EMBL/GenBank/DDBJ databases">
        <authorList>
            <person name="Nowell W R."/>
        </authorList>
    </citation>
    <scope>NUCLEOTIDE SEQUENCE</scope>
</reference>
<proteinExistence type="predicted"/>
<keyword evidence="1" id="KW-0175">Coiled coil</keyword>
<dbReference type="AlphaFoldDB" id="A0A8S2IMY0"/>
<evidence type="ECO:0000313" key="2">
    <source>
        <dbReference type="EMBL" id="CAF0988152.1"/>
    </source>
</evidence>
<organism evidence="3 4">
    <name type="scientific">Didymodactylos carnosus</name>
    <dbReference type="NCBI Taxonomy" id="1234261"/>
    <lineage>
        <taxon>Eukaryota</taxon>
        <taxon>Metazoa</taxon>
        <taxon>Spiralia</taxon>
        <taxon>Gnathifera</taxon>
        <taxon>Rotifera</taxon>
        <taxon>Eurotatoria</taxon>
        <taxon>Bdelloidea</taxon>
        <taxon>Philodinida</taxon>
        <taxon>Philodinidae</taxon>
        <taxon>Didymodactylos</taxon>
    </lineage>
</organism>
<evidence type="ECO:0000313" key="4">
    <source>
        <dbReference type="Proteomes" id="UP000682733"/>
    </source>
</evidence>
<accession>A0A8S2IMY0</accession>
<dbReference type="EMBL" id="CAJOBA010005929">
    <property type="protein sequence ID" value="CAF3758358.1"/>
    <property type="molecule type" value="Genomic_DNA"/>
</dbReference>
<feature type="non-terminal residue" evidence="3">
    <location>
        <position position="148"/>
    </location>
</feature>
<protein>
    <submittedName>
        <fullName evidence="3">Uncharacterized protein</fullName>
    </submittedName>
</protein>
<feature type="coiled-coil region" evidence="1">
    <location>
        <begin position="1"/>
        <end position="35"/>
    </location>
</feature>